<dbReference type="GO" id="GO:0016779">
    <property type="term" value="F:nucleotidyltransferase activity"/>
    <property type="evidence" value="ECO:0007669"/>
    <property type="project" value="UniProtKB-KW"/>
</dbReference>
<dbReference type="InterPro" id="IPR013482">
    <property type="entry name" value="Molybde_CF_guanTrfase"/>
</dbReference>
<evidence type="ECO:0000256" key="1">
    <source>
        <dbReference type="ARBA" id="ARBA00022842"/>
    </source>
</evidence>
<keyword evidence="2" id="KW-0342">GTP-binding</keyword>
<dbReference type="GO" id="GO:0006777">
    <property type="term" value="P:Mo-molybdopterin cofactor biosynthetic process"/>
    <property type="evidence" value="ECO:0007669"/>
    <property type="project" value="UniProtKB-KW"/>
</dbReference>
<dbReference type="AlphaFoldDB" id="A0A285QYY1"/>
<evidence type="ECO:0000313" key="6">
    <source>
        <dbReference type="Proteomes" id="UP000219494"/>
    </source>
</evidence>
<sequence>MRLLGALLAGGESRRFGTDKAQALLGARTLIGHAEAGLRPQVAALVRAGGGGLPDRPAPGLGPLGGLNAGLHHARAHGFDAVVSWPCDAPVVPDDLVTRLGSGGPAFVRDCPVVGYWPATLADALDAHLVGSEDRSMRSWTAAIGAVAIDLPPIANINTPADLAALAAQLRSDR</sequence>
<dbReference type="InterPro" id="IPR029044">
    <property type="entry name" value="Nucleotide-diphossugar_trans"/>
</dbReference>
<reference evidence="5 6" key="1">
    <citation type="submission" date="2017-07" db="EMBL/GenBank/DDBJ databases">
        <authorList>
            <person name="Sun Z.S."/>
            <person name="Albrecht U."/>
            <person name="Echele G."/>
            <person name="Lee C.C."/>
        </authorList>
    </citation>
    <scope>NUCLEOTIDE SEQUENCE [LARGE SCALE GENOMIC DNA]</scope>
    <source>
        <strain evidence="5 6">CGMCC 1.12672</strain>
    </source>
</reference>
<dbReference type="GO" id="GO:0005525">
    <property type="term" value="F:GTP binding"/>
    <property type="evidence" value="ECO:0007669"/>
    <property type="project" value="UniProtKB-KW"/>
</dbReference>
<dbReference type="CDD" id="cd02503">
    <property type="entry name" value="MobA"/>
    <property type="match status" value="1"/>
</dbReference>
<dbReference type="InterPro" id="IPR025877">
    <property type="entry name" value="MobA-like_NTP_Trfase"/>
</dbReference>
<keyword evidence="1" id="KW-0460">Magnesium</keyword>
<feature type="domain" description="MobA-like NTP transferase" evidence="4">
    <location>
        <begin position="5"/>
        <end position="141"/>
    </location>
</feature>
<dbReference type="EMBL" id="OBMI01000002">
    <property type="protein sequence ID" value="SOB86678.1"/>
    <property type="molecule type" value="Genomic_DNA"/>
</dbReference>
<proteinExistence type="predicted"/>
<evidence type="ECO:0000256" key="3">
    <source>
        <dbReference type="ARBA" id="ARBA00023150"/>
    </source>
</evidence>
<dbReference type="Proteomes" id="UP000219494">
    <property type="component" value="Unassembled WGS sequence"/>
</dbReference>
<keyword evidence="3" id="KW-0501">Molybdenum cofactor biosynthesis</keyword>
<dbReference type="Pfam" id="PF12804">
    <property type="entry name" value="NTP_transf_3"/>
    <property type="match status" value="1"/>
</dbReference>
<protein>
    <submittedName>
        <fullName evidence="5">Molybdenum cofactor guanylyltransferase</fullName>
    </submittedName>
</protein>
<keyword evidence="5" id="KW-0548">Nucleotidyltransferase</keyword>
<keyword evidence="6" id="KW-1185">Reference proteome</keyword>
<keyword evidence="5" id="KW-0808">Transferase</keyword>
<dbReference type="OrthoDB" id="9788394at2"/>
<dbReference type="Gene3D" id="3.90.550.10">
    <property type="entry name" value="Spore Coat Polysaccharide Biosynthesis Protein SpsA, Chain A"/>
    <property type="match status" value="1"/>
</dbReference>
<keyword evidence="2" id="KW-0547">Nucleotide-binding</keyword>
<evidence type="ECO:0000259" key="4">
    <source>
        <dbReference type="Pfam" id="PF12804"/>
    </source>
</evidence>
<dbReference type="RefSeq" id="WP_097063673.1">
    <property type="nucleotide sequence ID" value="NZ_OBMI01000002.1"/>
</dbReference>
<evidence type="ECO:0000256" key="2">
    <source>
        <dbReference type="ARBA" id="ARBA00023134"/>
    </source>
</evidence>
<gene>
    <name evidence="5" type="ORF">SAMN06297144_1786</name>
</gene>
<evidence type="ECO:0000313" key="5">
    <source>
        <dbReference type="EMBL" id="SOB86678.1"/>
    </source>
</evidence>
<accession>A0A285QYY1</accession>
<dbReference type="SUPFAM" id="SSF53448">
    <property type="entry name" value="Nucleotide-diphospho-sugar transferases"/>
    <property type="match status" value="1"/>
</dbReference>
<organism evidence="5 6">
    <name type="scientific">Sphingomonas guangdongensis</name>
    <dbReference type="NCBI Taxonomy" id="1141890"/>
    <lineage>
        <taxon>Bacteria</taxon>
        <taxon>Pseudomonadati</taxon>
        <taxon>Pseudomonadota</taxon>
        <taxon>Alphaproteobacteria</taxon>
        <taxon>Sphingomonadales</taxon>
        <taxon>Sphingomonadaceae</taxon>
        <taxon>Sphingomonas</taxon>
    </lineage>
</organism>
<name>A0A285QYY1_9SPHN</name>